<evidence type="ECO:0000313" key="6">
    <source>
        <dbReference type="EMBL" id="KAL1521394.1"/>
    </source>
</evidence>
<feature type="compositionally biased region" description="Basic residues" evidence="5">
    <location>
        <begin position="169"/>
        <end position="183"/>
    </location>
</feature>
<evidence type="ECO:0000256" key="5">
    <source>
        <dbReference type="SAM" id="MobiDB-lite"/>
    </source>
</evidence>
<comment type="subcellular location">
    <subcellularLocation>
        <location evidence="1">Nucleus</location>
        <location evidence="1">Nucleolus</location>
    </subcellularLocation>
</comment>
<dbReference type="PANTHER" id="PTHR14577:SF0">
    <property type="entry name" value="NUCLEOLAR PROTEIN 12"/>
    <property type="match status" value="1"/>
</dbReference>
<feature type="compositionally biased region" description="Acidic residues" evidence="5">
    <location>
        <begin position="79"/>
        <end position="92"/>
    </location>
</feature>
<dbReference type="Pfam" id="PF09805">
    <property type="entry name" value="Nop25"/>
    <property type="match status" value="1"/>
</dbReference>
<keyword evidence="7" id="KW-1185">Reference proteome</keyword>
<gene>
    <name evidence="6" type="ORF">AB1Y20_021060</name>
</gene>
<evidence type="ECO:0000256" key="4">
    <source>
        <dbReference type="ARBA" id="ARBA00023242"/>
    </source>
</evidence>
<proteinExistence type="inferred from homology"/>
<evidence type="ECO:0000256" key="2">
    <source>
        <dbReference type="ARBA" id="ARBA00007175"/>
    </source>
</evidence>
<accession>A0AB34JL74</accession>
<keyword evidence="3" id="KW-0175">Coiled coil</keyword>
<name>A0AB34JL74_PRYPA</name>
<dbReference type="GO" id="GO:0019843">
    <property type="term" value="F:rRNA binding"/>
    <property type="evidence" value="ECO:0007669"/>
    <property type="project" value="TreeGrafter"/>
</dbReference>
<evidence type="ECO:0000256" key="1">
    <source>
        <dbReference type="ARBA" id="ARBA00004604"/>
    </source>
</evidence>
<protein>
    <recommendedName>
        <fullName evidence="8">Nucleolar protein 12</fullName>
    </recommendedName>
</protein>
<evidence type="ECO:0000313" key="7">
    <source>
        <dbReference type="Proteomes" id="UP001515480"/>
    </source>
</evidence>
<dbReference type="EMBL" id="JBGBPQ010000007">
    <property type="protein sequence ID" value="KAL1521394.1"/>
    <property type="molecule type" value="Genomic_DNA"/>
</dbReference>
<dbReference type="AlphaFoldDB" id="A0AB34JL74"/>
<feature type="region of interest" description="Disordered" evidence="5">
    <location>
        <begin position="59"/>
        <end position="94"/>
    </location>
</feature>
<comment type="caution">
    <text evidence="6">The sequence shown here is derived from an EMBL/GenBank/DDBJ whole genome shotgun (WGS) entry which is preliminary data.</text>
</comment>
<comment type="similarity">
    <text evidence="2">Belongs to the RRP17 family.</text>
</comment>
<dbReference type="InterPro" id="IPR019186">
    <property type="entry name" value="Nucleolar_protein_12"/>
</dbReference>
<feature type="region of interest" description="Disordered" evidence="5">
    <location>
        <begin position="154"/>
        <end position="200"/>
    </location>
</feature>
<evidence type="ECO:0008006" key="8">
    <source>
        <dbReference type="Google" id="ProtNLM"/>
    </source>
</evidence>
<sequence>MGRRERKKQRGSSENVISFDDAARREFLTGFSRRKKERQQHVRQRIAEQVRQEKIRARAEKKATLQETRAIGISGDMGDGIDEHESDDDDAAPEGSVLHSFIFQDTLTTTVVTPIGETAEPPLKPATEAPARESGSRAAPVVKVVKKKFDLNLPLQNAIPGYKPPVNKALRKKRKTGGKKKLQSKKEKAKTRGEARRRDR</sequence>
<evidence type="ECO:0000256" key="3">
    <source>
        <dbReference type="ARBA" id="ARBA00023054"/>
    </source>
</evidence>
<feature type="compositionally biased region" description="Basic and acidic residues" evidence="5">
    <location>
        <begin position="184"/>
        <end position="200"/>
    </location>
</feature>
<dbReference type="Proteomes" id="UP001515480">
    <property type="component" value="Unassembled WGS sequence"/>
</dbReference>
<keyword evidence="4" id="KW-0539">Nucleus</keyword>
<dbReference type="PANTHER" id="PTHR14577">
    <property type="entry name" value="NUCLEOLAR PROTEIN 12"/>
    <property type="match status" value="1"/>
</dbReference>
<dbReference type="GO" id="GO:0005730">
    <property type="term" value="C:nucleolus"/>
    <property type="evidence" value="ECO:0007669"/>
    <property type="project" value="UniProtKB-SubCell"/>
</dbReference>
<organism evidence="6 7">
    <name type="scientific">Prymnesium parvum</name>
    <name type="common">Toxic golden alga</name>
    <dbReference type="NCBI Taxonomy" id="97485"/>
    <lineage>
        <taxon>Eukaryota</taxon>
        <taxon>Haptista</taxon>
        <taxon>Haptophyta</taxon>
        <taxon>Prymnesiophyceae</taxon>
        <taxon>Prymnesiales</taxon>
        <taxon>Prymnesiaceae</taxon>
        <taxon>Prymnesium</taxon>
    </lineage>
</organism>
<reference evidence="6 7" key="1">
    <citation type="journal article" date="2024" name="Science">
        <title>Giant polyketide synthase enzymes in the biosynthesis of giant marine polyether toxins.</title>
        <authorList>
            <person name="Fallon T.R."/>
            <person name="Shende V.V."/>
            <person name="Wierzbicki I.H."/>
            <person name="Pendleton A.L."/>
            <person name="Watervoot N.F."/>
            <person name="Auber R.P."/>
            <person name="Gonzalez D.J."/>
            <person name="Wisecaver J.H."/>
            <person name="Moore B.S."/>
        </authorList>
    </citation>
    <scope>NUCLEOTIDE SEQUENCE [LARGE SCALE GENOMIC DNA]</scope>
    <source>
        <strain evidence="6 7">12B1</strain>
    </source>
</reference>
<feature type="region of interest" description="Disordered" evidence="5">
    <location>
        <begin position="116"/>
        <end position="139"/>
    </location>
</feature>